<name>A0A449BB12_9BACT</name>
<protein>
    <submittedName>
        <fullName evidence="1">Uncharacterized protein</fullName>
    </submittedName>
</protein>
<dbReference type="EMBL" id="LR215043">
    <property type="protein sequence ID" value="VEU78384.1"/>
    <property type="molecule type" value="Genomic_DNA"/>
</dbReference>
<reference evidence="1 2" key="1">
    <citation type="submission" date="2019-01" db="EMBL/GenBank/DDBJ databases">
        <authorList>
            <consortium name="Pathogen Informatics"/>
        </authorList>
    </citation>
    <scope>NUCLEOTIDE SEQUENCE [LARGE SCALE GENOMIC DNA]</scope>
    <source>
        <strain evidence="1 2">NCTC10184</strain>
    </source>
</reference>
<organism evidence="1 2">
    <name type="scientific">Mycoplasmopsis columbinasalis</name>
    <dbReference type="NCBI Taxonomy" id="114880"/>
    <lineage>
        <taxon>Bacteria</taxon>
        <taxon>Bacillati</taxon>
        <taxon>Mycoplasmatota</taxon>
        <taxon>Mycoplasmoidales</taxon>
        <taxon>Metamycoplasmataceae</taxon>
        <taxon>Mycoplasmopsis</taxon>
    </lineage>
</organism>
<dbReference type="KEGG" id="mcob:NCTC10184_00628"/>
<dbReference type="RefSeq" id="WP_129623207.1">
    <property type="nucleotide sequence ID" value="NZ_LR215043.1"/>
</dbReference>
<dbReference type="AlphaFoldDB" id="A0A449BB12"/>
<sequence>MNPLTTTFLIAFDAELKTAQQPSFLNFLNTYAIFTVPQAKQLLHDVFNPKGKNDAILKVSAHFLNANYDANQTFTIDLTTGTTQLLKPASKQIVQNGNFLGKNATNQEQKECAAKQIFTPATFRKYLCDSFFLCKVSDQNILLYDQLTKLNRDAFVSLQPSDKTGKNFVLDTTIDAAVLASLCQSFLTYELKHWLYRDIFRFLSEQLECKLNTNKWLFLTTMAYSLLINANLHHKLDTFLSFIKRHKHQLLSKYRLVHGDKIVQMLPFIQKHYIPYLRRNTNNLYIHSLINGLEQSINPHTNRQYRQCFDLTKPFGNAFVAANKCLILHCQDKNS</sequence>
<accession>A0A449BB12</accession>
<proteinExistence type="predicted"/>
<evidence type="ECO:0000313" key="2">
    <source>
        <dbReference type="Proteomes" id="UP000290876"/>
    </source>
</evidence>
<evidence type="ECO:0000313" key="1">
    <source>
        <dbReference type="EMBL" id="VEU78384.1"/>
    </source>
</evidence>
<gene>
    <name evidence="1" type="ORF">NCTC10184_00628</name>
</gene>
<dbReference type="Proteomes" id="UP000290876">
    <property type="component" value="Chromosome"/>
</dbReference>
<keyword evidence="2" id="KW-1185">Reference proteome</keyword>